<dbReference type="SMART" id="SM00065">
    <property type="entry name" value="GAF"/>
    <property type="match status" value="1"/>
</dbReference>
<dbReference type="InterPro" id="IPR013655">
    <property type="entry name" value="PAS_fold_3"/>
</dbReference>
<proteinExistence type="predicted"/>
<dbReference type="InterPro" id="IPR004358">
    <property type="entry name" value="Sig_transdc_His_kin-like_C"/>
</dbReference>
<keyword evidence="4" id="KW-0808">Transferase</keyword>
<evidence type="ECO:0000256" key="5">
    <source>
        <dbReference type="ARBA" id="ARBA00022777"/>
    </source>
</evidence>
<dbReference type="Gene3D" id="3.40.50.2300">
    <property type="match status" value="1"/>
</dbReference>
<dbReference type="Pfam" id="PF00512">
    <property type="entry name" value="HisKA"/>
    <property type="match status" value="1"/>
</dbReference>
<feature type="domain" description="PAS" evidence="9">
    <location>
        <begin position="324"/>
        <end position="372"/>
    </location>
</feature>
<dbReference type="Pfam" id="PF08447">
    <property type="entry name" value="PAS_3"/>
    <property type="match status" value="1"/>
</dbReference>
<dbReference type="Pfam" id="PF02518">
    <property type="entry name" value="HATPase_c"/>
    <property type="match status" value="1"/>
</dbReference>
<reference evidence="12" key="1">
    <citation type="journal article" date="2023" name="Int. J. Syst. Evol. Microbiol.">
        <title>Mesoterricola silvestris gen. nov., sp. nov., Mesoterricola sediminis sp. nov., Geothrix oryzae sp. nov., Geothrix edaphica sp. nov., Geothrix rubra sp. nov., and Geothrix limicola sp. nov., six novel members of Acidobacteriota isolated from soils.</title>
        <authorList>
            <person name="Itoh H."/>
            <person name="Sugisawa Y."/>
            <person name="Mise K."/>
            <person name="Xu Z."/>
            <person name="Kuniyasu M."/>
            <person name="Ushijima N."/>
            <person name="Kawano K."/>
            <person name="Kobayashi E."/>
            <person name="Shiratori Y."/>
            <person name="Masuda Y."/>
            <person name="Senoo K."/>
        </authorList>
    </citation>
    <scope>NUCLEOTIDE SEQUENCE [LARGE SCALE GENOMIC DNA]</scope>
    <source>
        <strain evidence="12">W79</strain>
    </source>
</reference>
<dbReference type="PROSITE" id="PS50112">
    <property type="entry name" value="PAS"/>
    <property type="match status" value="2"/>
</dbReference>
<dbReference type="SUPFAM" id="SSF47384">
    <property type="entry name" value="Homodimeric domain of signal transducing histidine kinase"/>
    <property type="match status" value="1"/>
</dbReference>
<dbReference type="InterPro" id="IPR000700">
    <property type="entry name" value="PAS-assoc_C"/>
</dbReference>
<dbReference type="Proteomes" id="UP001238179">
    <property type="component" value="Chromosome"/>
</dbReference>
<dbReference type="CDD" id="cd00130">
    <property type="entry name" value="PAS"/>
    <property type="match status" value="2"/>
</dbReference>
<dbReference type="AlphaFoldDB" id="A0AA48H710"/>
<dbReference type="InterPro" id="IPR001610">
    <property type="entry name" value="PAC"/>
</dbReference>
<dbReference type="EC" id="2.7.13.3" evidence="2"/>
<dbReference type="Pfam" id="PF08448">
    <property type="entry name" value="PAS_4"/>
    <property type="match status" value="1"/>
</dbReference>
<feature type="domain" description="PAC" evidence="10">
    <location>
        <begin position="270"/>
        <end position="323"/>
    </location>
</feature>
<evidence type="ECO:0000259" key="8">
    <source>
        <dbReference type="PROSITE" id="PS50110"/>
    </source>
</evidence>
<dbReference type="PROSITE" id="PS50113">
    <property type="entry name" value="PAC"/>
    <property type="match status" value="2"/>
</dbReference>
<feature type="domain" description="Histidine kinase" evidence="7">
    <location>
        <begin position="469"/>
        <end position="692"/>
    </location>
</feature>
<dbReference type="SMART" id="SM00086">
    <property type="entry name" value="PAC"/>
    <property type="match status" value="2"/>
</dbReference>
<evidence type="ECO:0000256" key="2">
    <source>
        <dbReference type="ARBA" id="ARBA00012438"/>
    </source>
</evidence>
<dbReference type="Gene3D" id="1.10.287.130">
    <property type="match status" value="1"/>
</dbReference>
<sequence>MEAGQELKHARPRRGARARPLRNESIMEARLRLLEFAGTHTMDAFLTAALDEMEALSGSTIGFYHFLEPDQRTLTLQNWSTHTLKDMCRAEGKGSHYSIDQAGVWCDCVRERRPVIHNDFAALPHRKGLPENHAPVLREMVVPVFRGNLITAIIGVGNKPTDYDEHDVQILSRLGDLSWDIVERKRTEEQLQVSENRLRLTLEGSHIGIWDWDIRTGQWYASPTFYTMLGYEPHRGFSGHGELTERVHPEDLPLVARKMEKVLTGGFDEYTCEVRMRHADGSYRWQRVTGIGVDHDRDGKTTRMLGIRVDITDRREAEEALAQRERDFRTLAENSPDNVIRYDRDCRVLYTNHQARSTLGGHGEHALGRTPLEMSPEGLIPGYLHEVEAYQSALQGVIAKGGMGEVEMHVMAASGEMQTHSVRFTEERDAEGRIVGALAIGRDVTERKKLMEQLNQSQKMEAIGQLAGGVAHDFNNILTAIIGFGNLAKMRMKAEDPQMTLIDQILAASDRAANLTRSLLAFSRKQVIIPRPVDVNGILGTVEKLLARLIGEDIELVTRPGKQSLIVMADEGQIEQVLLNLATNARDAMPKGGTLSISTEARRLGKDFPALHGFGRQGRFALITVSDTGVGMDARTRMRIFEPFFTTKELGKGTGLGLSMVYGILQQHEGFINVYSEPGKGTTFRIYLPLADMAAADALPETEARPPGGTETLLLAEDDEVVRTMTSGILREFGYRVLEAADGKEALEKALAPGMGIDLMILDVVMPKMSGKEVYEAVRREGLEYRTLFISGYTADLLNRKGFFEDGAHYLSKPASPFDLLMKIRKILDERG</sequence>
<dbReference type="PROSITE" id="PS50109">
    <property type="entry name" value="HIS_KIN"/>
    <property type="match status" value="1"/>
</dbReference>
<dbReference type="Gene3D" id="3.30.450.20">
    <property type="entry name" value="PAS domain"/>
    <property type="match status" value="2"/>
</dbReference>
<dbReference type="PRINTS" id="PR00344">
    <property type="entry name" value="BCTRLSENSOR"/>
</dbReference>
<dbReference type="EMBL" id="AP027080">
    <property type="protein sequence ID" value="BDU72978.1"/>
    <property type="molecule type" value="Genomic_DNA"/>
</dbReference>
<dbReference type="InterPro" id="IPR036890">
    <property type="entry name" value="HATPase_C_sf"/>
</dbReference>
<dbReference type="SUPFAM" id="SSF55874">
    <property type="entry name" value="ATPase domain of HSP90 chaperone/DNA topoisomerase II/histidine kinase"/>
    <property type="match status" value="1"/>
</dbReference>
<comment type="catalytic activity">
    <reaction evidence="1">
        <text>ATP + protein L-histidine = ADP + protein N-phospho-L-histidine.</text>
        <dbReference type="EC" id="2.7.13.3"/>
    </reaction>
</comment>
<dbReference type="CDD" id="cd00156">
    <property type="entry name" value="REC"/>
    <property type="match status" value="1"/>
</dbReference>
<dbReference type="InterPro" id="IPR003661">
    <property type="entry name" value="HisK_dim/P_dom"/>
</dbReference>
<dbReference type="PANTHER" id="PTHR43065">
    <property type="entry name" value="SENSOR HISTIDINE KINASE"/>
    <property type="match status" value="1"/>
</dbReference>
<dbReference type="SUPFAM" id="SSF55781">
    <property type="entry name" value="GAF domain-like"/>
    <property type="match status" value="1"/>
</dbReference>
<keyword evidence="3 6" id="KW-0597">Phosphoprotein</keyword>
<dbReference type="SMART" id="SM00448">
    <property type="entry name" value="REC"/>
    <property type="match status" value="1"/>
</dbReference>
<organism evidence="11 12">
    <name type="scientific">Mesoterricola silvestris</name>
    <dbReference type="NCBI Taxonomy" id="2927979"/>
    <lineage>
        <taxon>Bacteria</taxon>
        <taxon>Pseudomonadati</taxon>
        <taxon>Acidobacteriota</taxon>
        <taxon>Holophagae</taxon>
        <taxon>Holophagales</taxon>
        <taxon>Holophagaceae</taxon>
        <taxon>Mesoterricola</taxon>
    </lineage>
</organism>
<evidence type="ECO:0000256" key="6">
    <source>
        <dbReference type="PROSITE-ProRule" id="PRU00169"/>
    </source>
</evidence>
<evidence type="ECO:0000259" key="7">
    <source>
        <dbReference type="PROSITE" id="PS50109"/>
    </source>
</evidence>
<dbReference type="InterPro" id="IPR013656">
    <property type="entry name" value="PAS_4"/>
</dbReference>
<dbReference type="InterPro" id="IPR003594">
    <property type="entry name" value="HATPase_dom"/>
</dbReference>
<gene>
    <name evidence="11" type="ORF">METEAL_21520</name>
</gene>
<keyword evidence="5" id="KW-0418">Kinase</keyword>
<dbReference type="PROSITE" id="PS50110">
    <property type="entry name" value="RESPONSE_REGULATORY"/>
    <property type="match status" value="1"/>
</dbReference>
<dbReference type="InterPro" id="IPR035965">
    <property type="entry name" value="PAS-like_dom_sf"/>
</dbReference>
<dbReference type="SUPFAM" id="SSF55785">
    <property type="entry name" value="PYP-like sensor domain (PAS domain)"/>
    <property type="match status" value="2"/>
</dbReference>
<evidence type="ECO:0000256" key="4">
    <source>
        <dbReference type="ARBA" id="ARBA00022679"/>
    </source>
</evidence>
<keyword evidence="12" id="KW-1185">Reference proteome</keyword>
<dbReference type="Pfam" id="PF00072">
    <property type="entry name" value="Response_reg"/>
    <property type="match status" value="1"/>
</dbReference>
<dbReference type="SMART" id="SM00091">
    <property type="entry name" value="PAS"/>
    <property type="match status" value="2"/>
</dbReference>
<dbReference type="InterPro" id="IPR001789">
    <property type="entry name" value="Sig_transdc_resp-reg_receiver"/>
</dbReference>
<feature type="domain" description="PAC" evidence="10">
    <location>
        <begin position="404"/>
        <end position="456"/>
    </location>
</feature>
<dbReference type="InterPro" id="IPR029016">
    <property type="entry name" value="GAF-like_dom_sf"/>
</dbReference>
<dbReference type="NCBIfam" id="TIGR00229">
    <property type="entry name" value="sensory_box"/>
    <property type="match status" value="2"/>
</dbReference>
<dbReference type="KEGG" id="msil:METEAL_21520"/>
<dbReference type="Gene3D" id="3.30.565.10">
    <property type="entry name" value="Histidine kinase-like ATPase, C-terminal domain"/>
    <property type="match status" value="1"/>
</dbReference>
<evidence type="ECO:0000259" key="10">
    <source>
        <dbReference type="PROSITE" id="PS50113"/>
    </source>
</evidence>
<dbReference type="Pfam" id="PF13185">
    <property type="entry name" value="GAF_2"/>
    <property type="match status" value="1"/>
</dbReference>
<feature type="modified residue" description="4-aspartylphosphate" evidence="6">
    <location>
        <position position="763"/>
    </location>
</feature>
<evidence type="ECO:0000256" key="3">
    <source>
        <dbReference type="ARBA" id="ARBA00022553"/>
    </source>
</evidence>
<feature type="domain" description="Response regulatory" evidence="8">
    <location>
        <begin position="712"/>
        <end position="828"/>
    </location>
</feature>
<dbReference type="PANTHER" id="PTHR43065:SF42">
    <property type="entry name" value="TWO-COMPONENT SENSOR PPRA"/>
    <property type="match status" value="1"/>
</dbReference>
<dbReference type="SMART" id="SM00387">
    <property type="entry name" value="HATPase_c"/>
    <property type="match status" value="1"/>
</dbReference>
<name>A0AA48H710_9BACT</name>
<dbReference type="CDD" id="cd00082">
    <property type="entry name" value="HisKA"/>
    <property type="match status" value="1"/>
</dbReference>
<dbReference type="SUPFAM" id="SSF52172">
    <property type="entry name" value="CheY-like"/>
    <property type="match status" value="1"/>
</dbReference>
<dbReference type="InterPro" id="IPR011006">
    <property type="entry name" value="CheY-like_superfamily"/>
</dbReference>
<accession>A0AA48H710</accession>
<dbReference type="GO" id="GO:0000155">
    <property type="term" value="F:phosphorelay sensor kinase activity"/>
    <property type="evidence" value="ECO:0007669"/>
    <property type="project" value="InterPro"/>
</dbReference>
<dbReference type="InterPro" id="IPR036097">
    <property type="entry name" value="HisK_dim/P_sf"/>
</dbReference>
<dbReference type="InterPro" id="IPR005467">
    <property type="entry name" value="His_kinase_dom"/>
</dbReference>
<evidence type="ECO:0000256" key="1">
    <source>
        <dbReference type="ARBA" id="ARBA00000085"/>
    </source>
</evidence>
<protein>
    <recommendedName>
        <fullName evidence="2">histidine kinase</fullName>
        <ecNumber evidence="2">2.7.13.3</ecNumber>
    </recommendedName>
</protein>
<evidence type="ECO:0000313" key="12">
    <source>
        <dbReference type="Proteomes" id="UP001238179"/>
    </source>
</evidence>
<dbReference type="Gene3D" id="3.30.450.40">
    <property type="match status" value="1"/>
</dbReference>
<dbReference type="InterPro" id="IPR000014">
    <property type="entry name" value="PAS"/>
</dbReference>
<feature type="domain" description="PAS" evidence="9">
    <location>
        <begin position="194"/>
        <end position="266"/>
    </location>
</feature>
<dbReference type="SMART" id="SM00388">
    <property type="entry name" value="HisKA"/>
    <property type="match status" value="1"/>
</dbReference>
<evidence type="ECO:0000259" key="9">
    <source>
        <dbReference type="PROSITE" id="PS50112"/>
    </source>
</evidence>
<evidence type="ECO:0000313" key="11">
    <source>
        <dbReference type="EMBL" id="BDU72978.1"/>
    </source>
</evidence>
<dbReference type="InterPro" id="IPR003018">
    <property type="entry name" value="GAF"/>
</dbReference>